<name>A0ABU9VQC8_9CLOT</name>
<dbReference type="RefSeq" id="WP_343184728.1">
    <property type="nucleotide sequence ID" value="NZ_JBCITM010000002.1"/>
</dbReference>
<evidence type="ECO:0000256" key="2">
    <source>
        <dbReference type="ARBA" id="ARBA00022500"/>
    </source>
</evidence>
<dbReference type="InterPro" id="IPR008248">
    <property type="entry name" value="CheB-like"/>
</dbReference>
<dbReference type="NCBIfam" id="NF001965">
    <property type="entry name" value="PRK00742.1"/>
    <property type="match status" value="1"/>
</dbReference>
<reference evidence="11 12" key="1">
    <citation type="submission" date="2024-04" db="EMBL/GenBank/DDBJ databases">
        <title>Genome sequencing and metabolic network reconstruction of aminoacids and betaine degradation by Anoxynatronum sibiricum.</title>
        <authorList>
            <person name="Detkova E.N."/>
            <person name="Boltjanskaja Y.V."/>
            <person name="Mardanov A.V."/>
            <person name="Kevbrin V."/>
        </authorList>
    </citation>
    <scope>NUCLEOTIDE SEQUENCE [LARGE SCALE GENOMIC DNA]</scope>
    <source>
        <strain evidence="11 12">Z-7981</strain>
    </source>
</reference>
<keyword evidence="6 8" id="KW-0597">Phosphoprotein</keyword>
<dbReference type="PANTHER" id="PTHR42872">
    <property type="entry name" value="PROTEIN-GLUTAMATE METHYLESTERASE/PROTEIN-GLUTAMINE GLUTAMINASE"/>
    <property type="match status" value="1"/>
</dbReference>
<keyword evidence="2 6" id="KW-0145">Chemotaxis</keyword>
<dbReference type="PROSITE" id="PS50122">
    <property type="entry name" value="CHEB"/>
    <property type="match status" value="1"/>
</dbReference>
<dbReference type="PIRSF" id="PIRSF000876">
    <property type="entry name" value="RR_chemtxs_CheB"/>
    <property type="match status" value="1"/>
</dbReference>
<comment type="PTM">
    <text evidence="6">Phosphorylated by CheA. Phosphorylation of the N-terminal regulatory domain activates the methylesterase activity.</text>
</comment>
<keyword evidence="12" id="KW-1185">Reference proteome</keyword>
<proteinExistence type="inferred from homology"/>
<evidence type="ECO:0000256" key="8">
    <source>
        <dbReference type="PROSITE-ProRule" id="PRU00169"/>
    </source>
</evidence>
<evidence type="ECO:0000256" key="7">
    <source>
        <dbReference type="PROSITE-ProRule" id="PRU00050"/>
    </source>
</evidence>
<comment type="caution">
    <text evidence="11">The sequence shown here is derived from an EMBL/GenBank/DDBJ whole genome shotgun (WGS) entry which is preliminary data.</text>
</comment>
<keyword evidence="11" id="KW-0808">Transferase</keyword>
<comment type="function">
    <text evidence="6">Involved in chemotaxis. Part of a chemotaxis signal transduction system that modulates chemotaxis in response to various stimuli. Catalyzes the demethylation of specific methylglutamate residues introduced into the chemoreceptors (methyl-accepting chemotaxis proteins or MCP) by CheR. Also mediates the irreversible deamidation of specific glutamine residues to glutamic acid.</text>
</comment>
<dbReference type="PANTHER" id="PTHR42872:SF6">
    <property type="entry name" value="PROTEIN-GLUTAMATE METHYLESTERASE_PROTEIN-GLUTAMINE GLUTAMINASE"/>
    <property type="match status" value="1"/>
</dbReference>
<dbReference type="InterPro" id="IPR000673">
    <property type="entry name" value="Sig_transdc_resp-reg_Me-estase"/>
</dbReference>
<feature type="modified residue" description="4-aspartylphosphate" evidence="6 8">
    <location>
        <position position="56"/>
    </location>
</feature>
<sequence length="375" mass="41297">MAKLKVLVVDDTIIYRKILSQAVEDTGLCQVSKTAPNGAIALDWLKQRSFDVVLLDVFMPEIDGLETLKQIKMDYPHIDVIMISSDGSESVKNTMKALELGALEFILKPTGGDENHNIASITRMLKILFAQIQIRQMSRRTSDGESHSNTAHVKANRLLDQRQVPRQLAVQQPTNKQKGSWRADMVLIASSTGGPVALERLFSSLPHELNIPMLIVQHMPKHFTRVLAQTLNNKTRLKVMEAENEMEMNASSAIIAAGGFHMSVVQSGGKRKVQLLDTAHVNGVKPAADVLFKSIAESCQGQRVLVVILTGMGSDGTAGIARMQESCEVYCITQNEETCVVYGMPRSVEEAGFSDESLPIDQIAERIAAFGSRRR</sequence>
<comment type="domain">
    <text evidence="6">Contains a C-terminal catalytic domain, and an N-terminal region which modulates catalytic activity.</text>
</comment>
<evidence type="ECO:0000259" key="9">
    <source>
        <dbReference type="PROSITE" id="PS50110"/>
    </source>
</evidence>
<evidence type="ECO:0000313" key="11">
    <source>
        <dbReference type="EMBL" id="MEN1759365.1"/>
    </source>
</evidence>
<dbReference type="Gene3D" id="3.40.50.180">
    <property type="entry name" value="Methylesterase CheB, C-terminal domain"/>
    <property type="match status" value="1"/>
</dbReference>
<dbReference type="HAMAP" id="MF_00099">
    <property type="entry name" value="CheB_chemtxs"/>
    <property type="match status" value="1"/>
</dbReference>
<protein>
    <recommendedName>
        <fullName evidence="6">Protein-glutamate methylesterase/protein-glutamine glutaminase</fullName>
        <ecNumber evidence="6">3.1.1.61</ecNumber>
        <ecNumber evidence="6">3.5.1.44</ecNumber>
    </recommendedName>
</protein>
<evidence type="ECO:0000256" key="3">
    <source>
        <dbReference type="ARBA" id="ARBA00022801"/>
    </source>
</evidence>
<dbReference type="GO" id="GO:0032259">
    <property type="term" value="P:methylation"/>
    <property type="evidence" value="ECO:0007669"/>
    <property type="project" value="UniProtKB-KW"/>
</dbReference>
<dbReference type="GO" id="GO:0008984">
    <property type="term" value="F:protein-glutamate methylesterase activity"/>
    <property type="evidence" value="ECO:0007669"/>
    <property type="project" value="UniProtKB-EC"/>
</dbReference>
<dbReference type="GO" id="GO:0008168">
    <property type="term" value="F:methyltransferase activity"/>
    <property type="evidence" value="ECO:0007669"/>
    <property type="project" value="UniProtKB-KW"/>
</dbReference>
<dbReference type="Pfam" id="PF01339">
    <property type="entry name" value="CheB_methylest"/>
    <property type="match status" value="1"/>
</dbReference>
<dbReference type="PROSITE" id="PS50110">
    <property type="entry name" value="RESPONSE_REGULATORY"/>
    <property type="match status" value="1"/>
</dbReference>
<dbReference type="CDD" id="cd16432">
    <property type="entry name" value="CheB_Rec"/>
    <property type="match status" value="1"/>
</dbReference>
<comment type="subcellular location">
    <subcellularLocation>
        <location evidence="6">Cytoplasm</location>
    </subcellularLocation>
</comment>
<dbReference type="EC" id="3.1.1.61" evidence="6"/>
<comment type="catalytic activity">
    <reaction evidence="6">
        <text>L-glutaminyl-[protein] + H2O = L-glutamyl-[protein] + NH4(+)</text>
        <dbReference type="Rhea" id="RHEA:16441"/>
        <dbReference type="Rhea" id="RHEA-COMP:10207"/>
        <dbReference type="Rhea" id="RHEA-COMP:10208"/>
        <dbReference type="ChEBI" id="CHEBI:15377"/>
        <dbReference type="ChEBI" id="CHEBI:28938"/>
        <dbReference type="ChEBI" id="CHEBI:29973"/>
        <dbReference type="ChEBI" id="CHEBI:30011"/>
        <dbReference type="EC" id="3.5.1.44"/>
    </reaction>
</comment>
<dbReference type="Proteomes" id="UP001407405">
    <property type="component" value="Unassembled WGS sequence"/>
</dbReference>
<dbReference type="InterPro" id="IPR001789">
    <property type="entry name" value="Sig_transdc_resp-reg_receiver"/>
</dbReference>
<dbReference type="SUPFAM" id="SSF52172">
    <property type="entry name" value="CheY-like"/>
    <property type="match status" value="1"/>
</dbReference>
<feature type="active site" evidence="6 7">
    <location>
        <position position="315"/>
    </location>
</feature>
<feature type="active site" evidence="6 7">
    <location>
        <position position="218"/>
    </location>
</feature>
<dbReference type="CDD" id="cd17541">
    <property type="entry name" value="REC_CheB-like"/>
    <property type="match status" value="1"/>
</dbReference>
<dbReference type="InterPro" id="IPR011006">
    <property type="entry name" value="CheY-like_superfamily"/>
</dbReference>
<keyword evidence="11" id="KW-0489">Methyltransferase</keyword>
<dbReference type="SUPFAM" id="SSF52738">
    <property type="entry name" value="Methylesterase CheB, C-terminal domain"/>
    <property type="match status" value="1"/>
</dbReference>
<organism evidence="11 12">
    <name type="scientific">Anoxynatronum sibiricum</name>
    <dbReference type="NCBI Taxonomy" id="210623"/>
    <lineage>
        <taxon>Bacteria</taxon>
        <taxon>Bacillati</taxon>
        <taxon>Bacillota</taxon>
        <taxon>Clostridia</taxon>
        <taxon>Eubacteriales</taxon>
        <taxon>Clostridiaceae</taxon>
        <taxon>Anoxynatronum</taxon>
    </lineage>
</organism>
<dbReference type="SMART" id="SM00448">
    <property type="entry name" value="REC"/>
    <property type="match status" value="1"/>
</dbReference>
<feature type="domain" description="CheB-type methylesterase" evidence="10">
    <location>
        <begin position="185"/>
        <end position="374"/>
    </location>
</feature>
<evidence type="ECO:0000256" key="1">
    <source>
        <dbReference type="ARBA" id="ARBA00022490"/>
    </source>
</evidence>
<evidence type="ECO:0000256" key="6">
    <source>
        <dbReference type="HAMAP-Rule" id="MF_00099"/>
    </source>
</evidence>
<evidence type="ECO:0000313" key="12">
    <source>
        <dbReference type="Proteomes" id="UP001407405"/>
    </source>
</evidence>
<feature type="domain" description="Response regulatory" evidence="9">
    <location>
        <begin position="5"/>
        <end position="123"/>
    </location>
</feature>
<dbReference type="InterPro" id="IPR035909">
    <property type="entry name" value="CheB_C"/>
</dbReference>
<keyword evidence="1 6" id="KW-0963">Cytoplasm</keyword>
<evidence type="ECO:0000256" key="4">
    <source>
        <dbReference type="ARBA" id="ARBA00024867"/>
    </source>
</evidence>
<keyword evidence="3 6" id="KW-0378">Hydrolase</keyword>
<comment type="catalytic activity">
    <reaction evidence="5 6">
        <text>[protein]-L-glutamate 5-O-methyl ester + H2O = L-glutamyl-[protein] + methanol + H(+)</text>
        <dbReference type="Rhea" id="RHEA:23236"/>
        <dbReference type="Rhea" id="RHEA-COMP:10208"/>
        <dbReference type="Rhea" id="RHEA-COMP:10311"/>
        <dbReference type="ChEBI" id="CHEBI:15377"/>
        <dbReference type="ChEBI" id="CHEBI:15378"/>
        <dbReference type="ChEBI" id="CHEBI:17790"/>
        <dbReference type="ChEBI" id="CHEBI:29973"/>
        <dbReference type="ChEBI" id="CHEBI:82795"/>
        <dbReference type="EC" id="3.1.1.61"/>
    </reaction>
</comment>
<evidence type="ECO:0000256" key="5">
    <source>
        <dbReference type="ARBA" id="ARBA00048267"/>
    </source>
</evidence>
<feature type="active site" evidence="6 7">
    <location>
        <position position="191"/>
    </location>
</feature>
<accession>A0ABU9VQC8</accession>
<dbReference type="Pfam" id="PF00072">
    <property type="entry name" value="Response_reg"/>
    <property type="match status" value="1"/>
</dbReference>
<dbReference type="EMBL" id="JBCITM010000002">
    <property type="protein sequence ID" value="MEN1759365.1"/>
    <property type="molecule type" value="Genomic_DNA"/>
</dbReference>
<dbReference type="EC" id="3.5.1.44" evidence="6"/>
<comment type="function">
    <text evidence="4">May play the central regulatory role in sporulation. It may be an element of the effector pathway responsible for the activation of sporulation genes in response to nutritional stress. Spo0A may act in concert with spo0H (a sigma factor) to control the expression of some genes that are critical to the sporulation process.</text>
</comment>
<gene>
    <name evidence="6 11" type="primary">cheB</name>
    <name evidence="11" type="ORF">AAIG11_02660</name>
</gene>
<comment type="similarity">
    <text evidence="6">Belongs to the CheB family.</text>
</comment>
<dbReference type="Gene3D" id="3.40.50.2300">
    <property type="match status" value="1"/>
</dbReference>
<evidence type="ECO:0000259" key="10">
    <source>
        <dbReference type="PROSITE" id="PS50122"/>
    </source>
</evidence>